<dbReference type="InterPro" id="IPR050490">
    <property type="entry name" value="Bact_solute-bd_prot1"/>
</dbReference>
<dbReference type="PANTHER" id="PTHR43649:SF28">
    <property type="entry name" value="BINDING PROTEIN COMPONENT OF ABC SUGAR TRANSPORTER-RELATED"/>
    <property type="match status" value="1"/>
</dbReference>
<evidence type="ECO:0000256" key="6">
    <source>
        <dbReference type="ARBA" id="ARBA00049753"/>
    </source>
</evidence>
<gene>
    <name evidence="7" type="ORF">J3P46_12850</name>
</gene>
<evidence type="ECO:0000256" key="3">
    <source>
        <dbReference type="ARBA" id="ARBA00022448"/>
    </source>
</evidence>
<evidence type="ECO:0000256" key="1">
    <source>
        <dbReference type="ARBA" id="ARBA00004418"/>
    </source>
</evidence>
<dbReference type="SUPFAM" id="SSF53850">
    <property type="entry name" value="Periplasmic binding protein-like II"/>
    <property type="match status" value="1"/>
</dbReference>
<evidence type="ECO:0000256" key="5">
    <source>
        <dbReference type="ARBA" id="ARBA00049629"/>
    </source>
</evidence>
<dbReference type="Proteomes" id="UP000662821">
    <property type="component" value="Chromosome"/>
</dbReference>
<name>A0AAJ4MWS3_9BURK</name>
<evidence type="ECO:0000256" key="4">
    <source>
        <dbReference type="ARBA" id="ARBA00022729"/>
    </source>
</evidence>
<organism evidence="7 8">
    <name type="scientific">Janthinobacterium lividum</name>
    <dbReference type="NCBI Taxonomy" id="29581"/>
    <lineage>
        <taxon>Bacteria</taxon>
        <taxon>Pseudomonadati</taxon>
        <taxon>Pseudomonadota</taxon>
        <taxon>Betaproteobacteria</taxon>
        <taxon>Burkholderiales</taxon>
        <taxon>Oxalobacteraceae</taxon>
        <taxon>Janthinobacterium</taxon>
    </lineage>
</organism>
<keyword evidence="3" id="KW-0813">Transport</keyword>
<dbReference type="Gene3D" id="3.40.190.10">
    <property type="entry name" value="Periplasmic binding protein-like II"/>
    <property type="match status" value="2"/>
</dbReference>
<sequence length="460" mass="50325">MLFCSWAIVCRDKKKGTGLKTPPRSTADRHAGAARRRGVAALALLAALFCSVPVRAEPLQVLHWWTSTGERRAADVLVARLAQEGVEWRDAGIAGGAGVGAGKVLKSRVLAGNSPEVMQLIGYTLGEWSDLGLLLQLDSVAASNNWRATMYPTVWGLLQNRGHTMGVPAGIHRINTLFYNRKIFQRLGLAVPRSWSDFERVAGKLRQAGITPLAQSSEAWQVATLFETLVLAESGPAYYRALFVDKKAEAYADPRLRHALQRLRSLKQWMGTPLREQGWPEMARQVGVGEAAMYIMGDWAKGELNAWGRATDEVFGCAAAPDTGDYHLYSIDTLAMFASDYTHQGAQEKLAQVVASLPVQLEYSQVKGSIPALRQADLSRLDSCARASAQAFARGAAFQAPSLVHRMATDETSKDAIIAEVHRYFLDETISAADAQRRIGSMLQALNKKGRDHVTQNPGR</sequence>
<dbReference type="EMBL" id="CP071520">
    <property type="protein sequence ID" value="QSX98700.1"/>
    <property type="molecule type" value="Genomic_DNA"/>
</dbReference>
<accession>A0AAJ4MWS3</accession>
<evidence type="ECO:0000313" key="8">
    <source>
        <dbReference type="Proteomes" id="UP000662821"/>
    </source>
</evidence>
<evidence type="ECO:0000256" key="2">
    <source>
        <dbReference type="ARBA" id="ARBA00008520"/>
    </source>
</evidence>
<dbReference type="Pfam" id="PF01547">
    <property type="entry name" value="SBP_bac_1"/>
    <property type="match status" value="1"/>
</dbReference>
<keyword evidence="4" id="KW-0732">Signal</keyword>
<dbReference type="GO" id="GO:0042597">
    <property type="term" value="C:periplasmic space"/>
    <property type="evidence" value="ECO:0007669"/>
    <property type="project" value="UniProtKB-SubCell"/>
</dbReference>
<dbReference type="InterPro" id="IPR006059">
    <property type="entry name" value="SBP"/>
</dbReference>
<protein>
    <recommendedName>
        <fullName evidence="6">Probable sugar-binding periplasmic protein</fullName>
    </recommendedName>
</protein>
<evidence type="ECO:0000313" key="7">
    <source>
        <dbReference type="EMBL" id="QSX98700.1"/>
    </source>
</evidence>
<dbReference type="AlphaFoldDB" id="A0AAJ4MWS3"/>
<comment type="subcellular location">
    <subcellularLocation>
        <location evidence="1">Periplasm</location>
    </subcellularLocation>
</comment>
<dbReference type="PANTHER" id="PTHR43649">
    <property type="entry name" value="ARABINOSE-BINDING PROTEIN-RELATED"/>
    <property type="match status" value="1"/>
</dbReference>
<proteinExistence type="inferred from homology"/>
<comment type="function">
    <text evidence="5">Part of a binding-protein-dependent transport system for a sugar.</text>
</comment>
<reference evidence="7 8" key="1">
    <citation type="submission" date="2021-03" db="EMBL/GenBank/DDBJ databases">
        <title>Draft genome sequence of Janthinobacterium sp. strain PLB02 isolated from infected primmorphs (Lubomirskia baicalensis).</title>
        <authorList>
            <person name="Chernogor L.I."/>
            <person name="Belikov S.I."/>
            <person name="Petrushin I.S."/>
        </authorList>
    </citation>
    <scope>NUCLEOTIDE SEQUENCE [LARGE SCALE GENOMIC DNA]</scope>
    <source>
        <strain evidence="7 8">PLB02</strain>
    </source>
</reference>
<comment type="similarity">
    <text evidence="2">Belongs to the bacterial solute-binding protein 1 family.</text>
</comment>